<dbReference type="Proteomes" id="UP000606786">
    <property type="component" value="Unassembled WGS sequence"/>
</dbReference>
<reference evidence="2" key="1">
    <citation type="submission" date="2020-11" db="EMBL/GenBank/DDBJ databases">
        <authorList>
            <person name="Whitehead M."/>
        </authorList>
    </citation>
    <scope>NUCLEOTIDE SEQUENCE</scope>
    <source>
        <strain evidence="2">EGII</strain>
    </source>
</reference>
<evidence type="ECO:0000313" key="3">
    <source>
        <dbReference type="Proteomes" id="UP000606786"/>
    </source>
</evidence>
<dbReference type="AlphaFoldDB" id="A0A811UW83"/>
<organism evidence="2 3">
    <name type="scientific">Ceratitis capitata</name>
    <name type="common">Mediterranean fruit fly</name>
    <name type="synonym">Tephritis capitata</name>
    <dbReference type="NCBI Taxonomy" id="7213"/>
    <lineage>
        <taxon>Eukaryota</taxon>
        <taxon>Metazoa</taxon>
        <taxon>Ecdysozoa</taxon>
        <taxon>Arthropoda</taxon>
        <taxon>Hexapoda</taxon>
        <taxon>Insecta</taxon>
        <taxon>Pterygota</taxon>
        <taxon>Neoptera</taxon>
        <taxon>Endopterygota</taxon>
        <taxon>Diptera</taxon>
        <taxon>Brachycera</taxon>
        <taxon>Muscomorpha</taxon>
        <taxon>Tephritoidea</taxon>
        <taxon>Tephritidae</taxon>
        <taxon>Ceratitis</taxon>
        <taxon>Ceratitis</taxon>
    </lineage>
</organism>
<sequence>MFSKKIKSSLLLLPSRSLYYQRKGKKHNSAQFPLEWFGKEQPNWNGWECEQRPFPEKDIFFDNSSRSGTRDNRLTSSNQEELRKKKVNPKDIDNAGRTAIR</sequence>
<name>A0A811UW83_CERCA</name>
<keyword evidence="3" id="KW-1185">Reference proteome</keyword>
<dbReference type="EMBL" id="CAJHJT010000023">
    <property type="protein sequence ID" value="CAD7001333.1"/>
    <property type="molecule type" value="Genomic_DNA"/>
</dbReference>
<gene>
    <name evidence="2" type="ORF">CCAP1982_LOCUS9830</name>
</gene>
<proteinExistence type="predicted"/>
<evidence type="ECO:0000313" key="2">
    <source>
        <dbReference type="EMBL" id="CAD7001333.1"/>
    </source>
</evidence>
<feature type="region of interest" description="Disordered" evidence="1">
    <location>
        <begin position="58"/>
        <end position="101"/>
    </location>
</feature>
<evidence type="ECO:0000256" key="1">
    <source>
        <dbReference type="SAM" id="MobiDB-lite"/>
    </source>
</evidence>
<protein>
    <submittedName>
        <fullName evidence="2">(Mediterranean fruit fly) hypothetical protein</fullName>
    </submittedName>
</protein>
<accession>A0A811UW83</accession>
<comment type="caution">
    <text evidence="2">The sequence shown here is derived from an EMBL/GenBank/DDBJ whole genome shotgun (WGS) entry which is preliminary data.</text>
</comment>
<feature type="compositionally biased region" description="Basic and acidic residues" evidence="1">
    <location>
        <begin position="80"/>
        <end position="94"/>
    </location>
</feature>